<dbReference type="SUPFAM" id="SSF48208">
    <property type="entry name" value="Six-hairpin glycosidases"/>
    <property type="match status" value="1"/>
</dbReference>
<keyword evidence="3" id="KW-0378">Hydrolase</keyword>
<feature type="domain" description="Bacterial alpha-L-rhamnosidase N-terminal" evidence="5">
    <location>
        <begin position="34"/>
        <end position="202"/>
    </location>
</feature>
<accession>A0A367YWN5</accession>
<dbReference type="Pfam" id="PF05592">
    <property type="entry name" value="Bac_rhamnosid"/>
    <property type="match status" value="1"/>
</dbReference>
<evidence type="ECO:0000256" key="1">
    <source>
        <dbReference type="ARBA" id="ARBA00001445"/>
    </source>
</evidence>
<dbReference type="InterPro" id="IPR016007">
    <property type="entry name" value="Alpha_rhamnosid"/>
</dbReference>
<evidence type="ECO:0000313" key="9">
    <source>
        <dbReference type="Proteomes" id="UP000252770"/>
    </source>
</evidence>
<evidence type="ECO:0000259" key="4">
    <source>
        <dbReference type="Pfam" id="PF05592"/>
    </source>
</evidence>
<dbReference type="InterPro" id="IPR008902">
    <property type="entry name" value="Rhamnosid_concanavalin"/>
</dbReference>
<dbReference type="EMBL" id="QOUI01000003">
    <property type="protein sequence ID" value="RCK70313.1"/>
    <property type="molecule type" value="Genomic_DNA"/>
</dbReference>
<protein>
    <recommendedName>
        <fullName evidence="2">alpha-L-rhamnosidase</fullName>
        <ecNumber evidence="2">3.2.1.40</ecNumber>
    </recommendedName>
</protein>
<dbReference type="PANTHER" id="PTHR33307">
    <property type="entry name" value="ALPHA-RHAMNOSIDASE (EUROFUNG)"/>
    <property type="match status" value="1"/>
</dbReference>
<comment type="caution">
    <text evidence="8">The sequence shown here is derived from an EMBL/GenBank/DDBJ whole genome shotgun (WGS) entry which is preliminary data.</text>
</comment>
<dbReference type="PANTHER" id="PTHR33307:SF6">
    <property type="entry name" value="ALPHA-RHAMNOSIDASE (EUROFUNG)-RELATED"/>
    <property type="match status" value="1"/>
</dbReference>
<gene>
    <name evidence="8" type="ORF">DT076_06570</name>
</gene>
<dbReference type="PIRSF" id="PIRSF010631">
    <property type="entry name" value="A-rhamnsds"/>
    <property type="match status" value="1"/>
</dbReference>
<evidence type="ECO:0000259" key="6">
    <source>
        <dbReference type="Pfam" id="PF17389"/>
    </source>
</evidence>
<evidence type="ECO:0000259" key="5">
    <source>
        <dbReference type="Pfam" id="PF08531"/>
    </source>
</evidence>
<dbReference type="Gene3D" id="1.50.10.10">
    <property type="match status" value="1"/>
</dbReference>
<keyword evidence="9" id="KW-1185">Reference proteome</keyword>
<evidence type="ECO:0000259" key="7">
    <source>
        <dbReference type="Pfam" id="PF17390"/>
    </source>
</evidence>
<feature type="domain" description="Alpha-L-rhamnosidase C-terminal" evidence="7">
    <location>
        <begin position="674"/>
        <end position="745"/>
    </location>
</feature>
<name>A0A367YWN5_9ACTN</name>
<reference evidence="8 9" key="1">
    <citation type="submission" date="2018-07" db="EMBL/GenBank/DDBJ databases">
        <title>Desertimonas flava gen. nov. sp. nov.</title>
        <authorList>
            <person name="Liu S."/>
        </authorList>
    </citation>
    <scope>NUCLEOTIDE SEQUENCE [LARGE SCALE GENOMIC DNA]</scope>
    <source>
        <strain evidence="8 9">16Sb5-5</strain>
    </source>
</reference>
<dbReference type="Pfam" id="PF17390">
    <property type="entry name" value="Bac_rhamnosid_C"/>
    <property type="match status" value="1"/>
</dbReference>
<evidence type="ECO:0000256" key="2">
    <source>
        <dbReference type="ARBA" id="ARBA00012652"/>
    </source>
</evidence>
<dbReference type="RefSeq" id="WP_114125855.1">
    <property type="nucleotide sequence ID" value="NZ_QOUI01000003.1"/>
</dbReference>
<dbReference type="Gene3D" id="2.60.420.10">
    <property type="entry name" value="Maltose phosphorylase, domain 3"/>
    <property type="match status" value="1"/>
</dbReference>
<dbReference type="EC" id="3.2.1.40" evidence="2"/>
<evidence type="ECO:0000256" key="3">
    <source>
        <dbReference type="ARBA" id="ARBA00022801"/>
    </source>
</evidence>
<dbReference type="InterPro" id="IPR035398">
    <property type="entry name" value="Bac_rhamnosid_C"/>
</dbReference>
<dbReference type="Pfam" id="PF08531">
    <property type="entry name" value="Bac_rhamnosid_N"/>
    <property type="match status" value="1"/>
</dbReference>
<organism evidence="8 9">
    <name type="scientific">Desertihabitans brevis</name>
    <dbReference type="NCBI Taxonomy" id="2268447"/>
    <lineage>
        <taxon>Bacteria</taxon>
        <taxon>Bacillati</taxon>
        <taxon>Actinomycetota</taxon>
        <taxon>Actinomycetes</taxon>
        <taxon>Propionibacteriales</taxon>
        <taxon>Propionibacteriaceae</taxon>
        <taxon>Desertihabitans</taxon>
    </lineage>
</organism>
<dbReference type="AlphaFoldDB" id="A0A367YWN5"/>
<evidence type="ECO:0000313" key="8">
    <source>
        <dbReference type="EMBL" id="RCK70313.1"/>
    </source>
</evidence>
<dbReference type="Proteomes" id="UP000252770">
    <property type="component" value="Unassembled WGS sequence"/>
</dbReference>
<dbReference type="InterPro" id="IPR012341">
    <property type="entry name" value="6hp_glycosidase-like_sf"/>
</dbReference>
<dbReference type="GO" id="GO:0005975">
    <property type="term" value="P:carbohydrate metabolic process"/>
    <property type="evidence" value="ECO:0007669"/>
    <property type="project" value="InterPro"/>
</dbReference>
<dbReference type="Pfam" id="PF17389">
    <property type="entry name" value="Bac_rhamnosid6H"/>
    <property type="match status" value="1"/>
</dbReference>
<dbReference type="InterPro" id="IPR008928">
    <property type="entry name" value="6-hairpin_glycosidase_sf"/>
</dbReference>
<sequence length="756" mass="82803">MSHAWSARFVTPATELDGAPLLRGDVRLDPGHGAVASATLRWSALGVVEAWLGGRPVAADVLTPGWSAYEWRLRYAEHDVTALLADGTDTVLAVALGDGWWRGRLGWAPRCAPYGEQLAAIAELTVCFADGHVQVIGTDESWRAAAGPTTSDSLYDGQSIDARRYDPRWAQPGFDDSGWQAVRVVGHDLARLEPYVGPPVRRITELSPERVWTSPSGRVLVDFGQNLVGWVRVRVQGEAGSTVTLRHAEVLEHEELGTRPLRSAQATDRFTLSGGADVFEPTFTFHGFRYVEVDGWPGGVDAIGADALTAVVVSSDLRRIGYFDCSEPLLSRLHENVVWGMRGNFLDVPTDCPQRDERLGWTGDIAAFAPTAVRLFDAEDFLRDWLRDLDLEQRHQDGLVPYVVPDLIRRMPNPPDFVPVDSTAVWSDAAVWVPMAVWRAYGDPTVLAESFESMAAHVRRVRSRLSDDGLWDSGFQFGDWLDPDADPHHPADAKADRYVVATACIARSARMVAEAATALGRTEEVAEFATLAEELRTAFNRAYVRDGRVKSDCTTVYSLALVFDLLDPADRERAGKRLAELVAESGYHISTGFAGTPFIADALSSTGHLEEAYRLLLQTECPSWLYPVTMGATTIWERWDSMLPDGSINPGEMTSFNHYALGAVADWVHRVVGGLAALEPGYRRLLVAPRPGGGLTWAETSLETPHGLARVRWDVADGQLDVRVTVPEGTSALVRLPGAEEQELEPGEHTLTATAP</sequence>
<dbReference type="GO" id="GO:0030596">
    <property type="term" value="F:alpha-L-rhamnosidase activity"/>
    <property type="evidence" value="ECO:0007669"/>
    <property type="project" value="UniProtKB-EC"/>
</dbReference>
<dbReference type="InterPro" id="IPR013737">
    <property type="entry name" value="Bac_rhamnosid_N"/>
</dbReference>
<comment type="catalytic activity">
    <reaction evidence="1">
        <text>Hydrolysis of terminal non-reducing alpha-L-rhamnose residues in alpha-L-rhamnosides.</text>
        <dbReference type="EC" id="3.2.1.40"/>
    </reaction>
</comment>
<feature type="domain" description="Alpha-L-rhamnosidase concanavalin-like" evidence="4">
    <location>
        <begin position="215"/>
        <end position="313"/>
    </location>
</feature>
<dbReference type="Gene3D" id="2.60.120.260">
    <property type="entry name" value="Galactose-binding domain-like"/>
    <property type="match status" value="2"/>
</dbReference>
<feature type="domain" description="Alpha-L-rhamnosidase six-hairpin glycosidase" evidence="6">
    <location>
        <begin position="319"/>
        <end position="672"/>
    </location>
</feature>
<dbReference type="InterPro" id="IPR035396">
    <property type="entry name" value="Bac_rhamnosid6H"/>
</dbReference>
<proteinExistence type="predicted"/>